<comment type="caution">
    <text evidence="1">The sequence shown here is derived from an EMBL/GenBank/DDBJ whole genome shotgun (WGS) entry which is preliminary data.</text>
</comment>
<organism evidence="1">
    <name type="scientific">marine sediment metagenome</name>
    <dbReference type="NCBI Taxonomy" id="412755"/>
    <lineage>
        <taxon>unclassified sequences</taxon>
        <taxon>metagenomes</taxon>
        <taxon>ecological metagenomes</taxon>
    </lineage>
</organism>
<feature type="non-terminal residue" evidence="1">
    <location>
        <position position="1"/>
    </location>
</feature>
<dbReference type="EMBL" id="LAZR01013309">
    <property type="protein sequence ID" value="KKM22558.1"/>
    <property type="molecule type" value="Genomic_DNA"/>
</dbReference>
<sequence>DSNSSNINEISFRLFSAGGPPEDDGGTPVTIDVAESVNTGLDESEAGIEAQRGTHILGWGEFGAIPKDFARYQGVEYDFLFRGAYDNTVTYKIDSKVESDGKHWNALNENTGVTPVEGANWTEITFVGEVENIQYSPWTDDKANLWIAAGSNSQSKASTPNAAQVGGTADPFLLFGAGMWDGNLVINFVDESNNAFFRTWAVTSDNTQFTFPSEFAYDTDDLNGVGPFPRGHRILNKPPFVVAGTDPITGLPFENSIIIITETFADEVTQVFKVLYTPDDTKDKLQCAVLDDGIVWEWTSTGAGAAGNWKPLDEFNSDCFHNYQSVLNVKGVQEDQHTFIGPVNTDSAVEVTFNIPDIVDNTTADYNQGFAGMCFQFPFPNMNGVLTAGPSFSEAVGEVYGGGDGPNEQHEPATFDPQNMHQTPDGFRGFNQTDSEEYGTTTHLTFFTKITETIINDKVLRMWSANIPIRVTAYDTADNVMTCDKVIPFNNNWTQVACGLSEFKIYRGAIPIAKAFDSINAISPKLQDNSNIFEWRNLKLVSIQIQSFYDEFGRFNPLQVKGTDAITTLTNLFATVVMMPNRTITMTIDSLNFAKRILVSVSDEEDGRETDRNIEPPFMQRNQIFSYSQLRSDAASELELAKFRRRQFDVVTQGAFDIRFGESFFYTNPRIVFLPADEQTDPGESENTIKLVAKKIEYSLTKNQGGIGGIVRKIYGSKRFT</sequence>
<protein>
    <submittedName>
        <fullName evidence="1">Uncharacterized protein</fullName>
    </submittedName>
</protein>
<name>A0A0F9KK84_9ZZZZ</name>
<gene>
    <name evidence="1" type="ORF">LCGC14_1624080</name>
</gene>
<proteinExistence type="predicted"/>
<dbReference type="AlphaFoldDB" id="A0A0F9KK84"/>
<reference evidence="1" key="1">
    <citation type="journal article" date="2015" name="Nature">
        <title>Complex archaea that bridge the gap between prokaryotes and eukaryotes.</title>
        <authorList>
            <person name="Spang A."/>
            <person name="Saw J.H."/>
            <person name="Jorgensen S.L."/>
            <person name="Zaremba-Niedzwiedzka K."/>
            <person name="Martijn J."/>
            <person name="Lind A.E."/>
            <person name="van Eijk R."/>
            <person name="Schleper C."/>
            <person name="Guy L."/>
            <person name="Ettema T.J."/>
        </authorList>
    </citation>
    <scope>NUCLEOTIDE SEQUENCE</scope>
</reference>
<evidence type="ECO:0000313" key="1">
    <source>
        <dbReference type="EMBL" id="KKM22558.1"/>
    </source>
</evidence>
<accession>A0A0F9KK84</accession>